<protein>
    <recommendedName>
        <fullName evidence="4">DUF742 domain-containing protein</fullName>
    </recommendedName>
</protein>
<dbReference type="PANTHER" id="PTHR36221:SF1">
    <property type="entry name" value="DUF742 DOMAIN-CONTAINING PROTEIN"/>
    <property type="match status" value="1"/>
</dbReference>
<sequence length="147" mass="15893">MSDGPRLPDPRMIPAATPRSWFDPVPSHPSPEAPPREVNEVEDTFVRPFIMTGGRTRPLHDGVRLDTMVGALPAALSAPLAFERRRIVELCQTPRSVAEVAALLTVPVGVAQVLVADLVTGGLLSVKARAELPVPVLERIRDLVRAL</sequence>
<name>A0ABS5AKX8_9PSEU</name>
<dbReference type="RefSeq" id="WP_169733971.1">
    <property type="nucleotide sequence ID" value="NZ_JAGIOO010000001.1"/>
</dbReference>
<dbReference type="Proteomes" id="UP001519363">
    <property type="component" value="Unassembled WGS sequence"/>
</dbReference>
<evidence type="ECO:0008006" key="4">
    <source>
        <dbReference type="Google" id="ProtNLM"/>
    </source>
</evidence>
<evidence type="ECO:0000256" key="1">
    <source>
        <dbReference type="SAM" id="MobiDB-lite"/>
    </source>
</evidence>
<gene>
    <name evidence="2" type="ORF">JOF53_006096</name>
</gene>
<proteinExistence type="predicted"/>
<dbReference type="InterPro" id="IPR007995">
    <property type="entry name" value="DUF742"/>
</dbReference>
<keyword evidence="3" id="KW-1185">Reference proteome</keyword>
<comment type="caution">
    <text evidence="2">The sequence shown here is derived from an EMBL/GenBank/DDBJ whole genome shotgun (WGS) entry which is preliminary data.</text>
</comment>
<dbReference type="PANTHER" id="PTHR36221">
    <property type="entry name" value="DUF742 DOMAIN-CONTAINING PROTEIN"/>
    <property type="match status" value="1"/>
</dbReference>
<accession>A0ABS5AKX8</accession>
<dbReference type="Pfam" id="PF05331">
    <property type="entry name" value="DUF742"/>
    <property type="match status" value="1"/>
</dbReference>
<evidence type="ECO:0000313" key="3">
    <source>
        <dbReference type="Proteomes" id="UP001519363"/>
    </source>
</evidence>
<evidence type="ECO:0000313" key="2">
    <source>
        <dbReference type="EMBL" id="MBP2477224.1"/>
    </source>
</evidence>
<organism evidence="2 3">
    <name type="scientific">Crossiella equi</name>
    <dbReference type="NCBI Taxonomy" id="130796"/>
    <lineage>
        <taxon>Bacteria</taxon>
        <taxon>Bacillati</taxon>
        <taxon>Actinomycetota</taxon>
        <taxon>Actinomycetes</taxon>
        <taxon>Pseudonocardiales</taxon>
        <taxon>Pseudonocardiaceae</taxon>
        <taxon>Crossiella</taxon>
    </lineage>
</organism>
<feature type="region of interest" description="Disordered" evidence="1">
    <location>
        <begin position="1"/>
        <end position="37"/>
    </location>
</feature>
<reference evidence="2 3" key="1">
    <citation type="submission" date="2021-03" db="EMBL/GenBank/DDBJ databases">
        <title>Sequencing the genomes of 1000 actinobacteria strains.</title>
        <authorList>
            <person name="Klenk H.-P."/>
        </authorList>
    </citation>
    <scope>NUCLEOTIDE SEQUENCE [LARGE SCALE GENOMIC DNA]</scope>
    <source>
        <strain evidence="2 3">DSM 44580</strain>
    </source>
</reference>
<dbReference type="EMBL" id="JAGIOO010000001">
    <property type="protein sequence ID" value="MBP2477224.1"/>
    <property type="molecule type" value="Genomic_DNA"/>
</dbReference>